<dbReference type="Proteomes" id="UP000054363">
    <property type="component" value="Unassembled WGS sequence"/>
</dbReference>
<dbReference type="eggNOG" id="ENOG502ZC5G">
    <property type="taxonomic scope" value="Bacteria"/>
</dbReference>
<keyword evidence="2" id="KW-1185">Reference proteome</keyword>
<sequence length="152" mass="17800">MKVESLRDVLKWTVTFHQNLKECLKECATKNEDERARLILIYLSEHEGSLERIISGFETVTNKNVLDTWCYDYLKEHKIIPHGHCDFPFSNLTMDEVVKEVTAEHKKVIALYEHLHSRVDTNSAQEFLATIQAVEEHEIRRMVQAANRFSDL</sequence>
<protein>
    <submittedName>
        <fullName evidence="1">ATPase</fullName>
    </submittedName>
</protein>
<accession>A0A094ITW5</accession>
<dbReference type="STRING" id="435908.IDSA_08560"/>
<evidence type="ECO:0000313" key="2">
    <source>
        <dbReference type="Proteomes" id="UP000054363"/>
    </source>
</evidence>
<reference evidence="1 2" key="1">
    <citation type="submission" date="2014-06" db="EMBL/GenBank/DDBJ databases">
        <title>The draft genome sequence of Idiomarina salinarum ISL-52.</title>
        <authorList>
            <person name="Du J."/>
            <person name="Shao Z."/>
        </authorList>
    </citation>
    <scope>NUCLEOTIDE SEQUENCE [LARGE SCALE GENOMIC DNA]</scope>
    <source>
        <strain evidence="1 2">ISL-52</strain>
    </source>
</reference>
<gene>
    <name evidence="1" type="ORF">IDSA_08560</name>
</gene>
<comment type="caution">
    <text evidence="1">The sequence shown here is derived from an EMBL/GenBank/DDBJ whole genome shotgun (WGS) entry which is preliminary data.</text>
</comment>
<dbReference type="OrthoDB" id="278693at2"/>
<dbReference type="RefSeq" id="WP_034775833.1">
    <property type="nucleotide sequence ID" value="NZ_JPER01000004.1"/>
</dbReference>
<organism evidence="1 2">
    <name type="scientific">Pseudidiomarina salinarum</name>
    <dbReference type="NCBI Taxonomy" id="435908"/>
    <lineage>
        <taxon>Bacteria</taxon>
        <taxon>Pseudomonadati</taxon>
        <taxon>Pseudomonadota</taxon>
        <taxon>Gammaproteobacteria</taxon>
        <taxon>Alteromonadales</taxon>
        <taxon>Idiomarinaceae</taxon>
        <taxon>Pseudidiomarina</taxon>
    </lineage>
</organism>
<dbReference type="EMBL" id="JPER01000004">
    <property type="protein sequence ID" value="KFZ30577.1"/>
    <property type="molecule type" value="Genomic_DNA"/>
</dbReference>
<dbReference type="AlphaFoldDB" id="A0A094ITW5"/>
<proteinExistence type="predicted"/>
<name>A0A094ITW5_9GAMM</name>
<evidence type="ECO:0000313" key="1">
    <source>
        <dbReference type="EMBL" id="KFZ30577.1"/>
    </source>
</evidence>